<reference evidence="9 10" key="1">
    <citation type="submission" date="2016-03" db="EMBL/GenBank/DDBJ databases">
        <title>Comparative genomics of Pseudogymnoascus destructans, the fungus causing white-nose syndrome of bats.</title>
        <authorList>
            <person name="Palmer J.M."/>
            <person name="Drees K.P."/>
            <person name="Foster J.T."/>
            <person name="Lindner D.L."/>
        </authorList>
    </citation>
    <scope>NUCLEOTIDE SEQUENCE [LARGE SCALE GENOMIC DNA]</scope>
    <source>
        <strain evidence="9 10">UAMH 10579</strain>
    </source>
</reference>
<keyword evidence="6" id="KW-0539">Nucleus</keyword>
<keyword evidence="10" id="KW-1185">Reference proteome</keyword>
<dbReference type="InterPro" id="IPR001138">
    <property type="entry name" value="Zn2Cys6_DnaBD"/>
</dbReference>
<evidence type="ECO:0000256" key="4">
    <source>
        <dbReference type="ARBA" id="ARBA00023125"/>
    </source>
</evidence>
<dbReference type="InterPro" id="IPR051711">
    <property type="entry name" value="Stress_Response_Reg"/>
</dbReference>
<sequence length="648" mass="71831">MAEVDSLDGIADRAPARKKTTACRRCHSRKIKCSGGTPCDGCVSSRHEHCTYVSRNRKVKVAERYLQQVLAENERLKRNTATVRSTSPTTGITDVPHLRQDSSNPEENLSNPLMQDRAWFVPYDVANPPVYIGEAACTAFATRFRQALVEFQGSAPHIPRIHYAQDDNLFSALHSPVSWPSRAQAQLLLKVALININRSFHVVLTKPTLASLDQLYQDARPPGTLATCKFFALFALGEVYSSRAVIPSEGKFPGVSYFMHSCSLLPILPERATLEHIEILILLSFFSHNLNRRNSAYLWIGSALRLSLTLGLHHNFPRTIAMDPVARQHRVRIWWTIYICDRMWGSKSGHPLMIPDRDITVDLPSSSGLNDEERTAFPDPDHIIASIKLAKIAGNIITTVYCRGHPPPFIQSVQKVLGDLNAWMAALPDSIRLAETAGCTSRHVVSLHLSFNQCVILATRPVLLHVFTKSRDGSSPTNDMTPVTSTLADACLHTARHSNELLTQLWIEGALSTFGYFDAHYLFSSAVILAISSISGIDSKDKDRLDSAAQLLQSMADSGNLSATEFSGHLDQVRSAINGSRSDVSAPSTLETELGIRTYSTFNDTVNPLTAEMALLEQPMQDFITQAEFPFEFPNPVDLLHDTMLLFT</sequence>
<dbReference type="GO" id="GO:0006351">
    <property type="term" value="P:DNA-templated transcription"/>
    <property type="evidence" value="ECO:0007669"/>
    <property type="project" value="InterPro"/>
</dbReference>
<evidence type="ECO:0000256" key="6">
    <source>
        <dbReference type="ARBA" id="ARBA00023242"/>
    </source>
</evidence>
<feature type="region of interest" description="Disordered" evidence="7">
    <location>
        <begin position="79"/>
        <end position="109"/>
    </location>
</feature>
<dbReference type="SMART" id="SM00066">
    <property type="entry name" value="GAL4"/>
    <property type="match status" value="1"/>
</dbReference>
<keyword evidence="4" id="KW-0238">DNA-binding</keyword>
<dbReference type="PANTHER" id="PTHR47540:SF6">
    <property type="entry name" value="ZN(II)2CYS6 TRANSCRIPTION FACTOR (EUROFUNG)"/>
    <property type="match status" value="1"/>
</dbReference>
<proteinExistence type="predicted"/>
<dbReference type="GO" id="GO:0000981">
    <property type="term" value="F:DNA-binding transcription factor activity, RNA polymerase II-specific"/>
    <property type="evidence" value="ECO:0007669"/>
    <property type="project" value="InterPro"/>
</dbReference>
<dbReference type="AlphaFoldDB" id="A0A1B8GWM3"/>
<dbReference type="GO" id="GO:0008270">
    <property type="term" value="F:zinc ion binding"/>
    <property type="evidence" value="ECO:0007669"/>
    <property type="project" value="InterPro"/>
</dbReference>
<dbReference type="GO" id="GO:0045944">
    <property type="term" value="P:positive regulation of transcription by RNA polymerase II"/>
    <property type="evidence" value="ECO:0007669"/>
    <property type="project" value="TreeGrafter"/>
</dbReference>
<evidence type="ECO:0000313" key="9">
    <source>
        <dbReference type="EMBL" id="OBU00228.2"/>
    </source>
</evidence>
<keyword evidence="2" id="KW-0479">Metal-binding</keyword>
<dbReference type="PROSITE" id="PS50048">
    <property type="entry name" value="ZN2_CY6_FUNGAL_2"/>
    <property type="match status" value="1"/>
</dbReference>
<dbReference type="GeneID" id="28835036"/>
<feature type="compositionally biased region" description="Polar residues" evidence="7">
    <location>
        <begin position="79"/>
        <end position="92"/>
    </location>
</feature>
<protein>
    <recommendedName>
        <fullName evidence="8">Zn(2)-C6 fungal-type domain-containing protein</fullName>
    </recommendedName>
</protein>
<dbReference type="EMBL" id="KV460209">
    <property type="protein sequence ID" value="OBU00228.2"/>
    <property type="molecule type" value="Genomic_DNA"/>
</dbReference>
<dbReference type="PROSITE" id="PS00463">
    <property type="entry name" value="ZN2_CY6_FUNGAL_1"/>
    <property type="match status" value="1"/>
</dbReference>
<evidence type="ECO:0000313" key="10">
    <source>
        <dbReference type="Proteomes" id="UP000091956"/>
    </source>
</evidence>
<gene>
    <name evidence="9" type="ORF">VE01_01650</name>
</gene>
<comment type="subcellular location">
    <subcellularLocation>
        <location evidence="1">Nucleus</location>
    </subcellularLocation>
</comment>
<accession>A0A1B8GWM3</accession>
<feature type="domain" description="Zn(2)-C6 fungal-type" evidence="8">
    <location>
        <begin position="22"/>
        <end position="52"/>
    </location>
</feature>
<name>A0A1B8GWM3_9PEZI</name>
<dbReference type="RefSeq" id="XP_059320014.1">
    <property type="nucleotide sequence ID" value="XM_059463378.1"/>
</dbReference>
<dbReference type="InterPro" id="IPR036864">
    <property type="entry name" value="Zn2-C6_fun-type_DNA-bd_sf"/>
</dbReference>
<dbReference type="STRING" id="342668.A0A1B8GWM3"/>
<dbReference type="GO" id="GO:0005634">
    <property type="term" value="C:nucleus"/>
    <property type="evidence" value="ECO:0007669"/>
    <property type="project" value="UniProtKB-SubCell"/>
</dbReference>
<dbReference type="SMART" id="SM00906">
    <property type="entry name" value="Fungal_trans"/>
    <property type="match status" value="1"/>
</dbReference>
<dbReference type="Proteomes" id="UP000091956">
    <property type="component" value="Unassembled WGS sequence"/>
</dbReference>
<dbReference type="GO" id="GO:0043565">
    <property type="term" value="F:sequence-specific DNA binding"/>
    <property type="evidence" value="ECO:0007669"/>
    <property type="project" value="TreeGrafter"/>
</dbReference>
<evidence type="ECO:0000256" key="5">
    <source>
        <dbReference type="ARBA" id="ARBA00023163"/>
    </source>
</evidence>
<organism evidence="9 10">
    <name type="scientific">Pseudogymnoascus verrucosus</name>
    <dbReference type="NCBI Taxonomy" id="342668"/>
    <lineage>
        <taxon>Eukaryota</taxon>
        <taxon>Fungi</taxon>
        <taxon>Dikarya</taxon>
        <taxon>Ascomycota</taxon>
        <taxon>Pezizomycotina</taxon>
        <taxon>Leotiomycetes</taxon>
        <taxon>Thelebolales</taxon>
        <taxon>Thelebolaceae</taxon>
        <taxon>Pseudogymnoascus</taxon>
    </lineage>
</organism>
<dbReference type="SUPFAM" id="SSF57701">
    <property type="entry name" value="Zn2/Cys6 DNA-binding domain"/>
    <property type="match status" value="1"/>
</dbReference>
<evidence type="ECO:0000256" key="2">
    <source>
        <dbReference type="ARBA" id="ARBA00022723"/>
    </source>
</evidence>
<evidence type="ECO:0000256" key="1">
    <source>
        <dbReference type="ARBA" id="ARBA00004123"/>
    </source>
</evidence>
<dbReference type="InterPro" id="IPR007219">
    <property type="entry name" value="XnlR_reg_dom"/>
</dbReference>
<dbReference type="PANTHER" id="PTHR47540">
    <property type="entry name" value="THIAMINE REPRESSIBLE GENES REGULATORY PROTEIN THI5"/>
    <property type="match status" value="1"/>
</dbReference>
<dbReference type="CDD" id="cd00067">
    <property type="entry name" value="GAL4"/>
    <property type="match status" value="1"/>
</dbReference>
<dbReference type="Pfam" id="PF00172">
    <property type="entry name" value="Zn_clus"/>
    <property type="match status" value="1"/>
</dbReference>
<evidence type="ECO:0000259" key="8">
    <source>
        <dbReference type="PROSITE" id="PS50048"/>
    </source>
</evidence>
<dbReference type="Gene3D" id="4.10.240.10">
    <property type="entry name" value="Zn(2)-C6 fungal-type DNA-binding domain"/>
    <property type="match status" value="1"/>
</dbReference>
<keyword evidence="5" id="KW-0804">Transcription</keyword>
<evidence type="ECO:0000256" key="7">
    <source>
        <dbReference type="SAM" id="MobiDB-lite"/>
    </source>
</evidence>
<dbReference type="Pfam" id="PF04082">
    <property type="entry name" value="Fungal_trans"/>
    <property type="match status" value="1"/>
</dbReference>
<keyword evidence="3" id="KW-0805">Transcription regulation</keyword>
<evidence type="ECO:0000256" key="3">
    <source>
        <dbReference type="ARBA" id="ARBA00023015"/>
    </source>
</evidence>
<reference evidence="10" key="2">
    <citation type="journal article" date="2018" name="Nat. Commun.">
        <title>Extreme sensitivity to ultraviolet light in the fungal pathogen causing white-nose syndrome of bats.</title>
        <authorList>
            <person name="Palmer J.M."/>
            <person name="Drees K.P."/>
            <person name="Foster J.T."/>
            <person name="Lindner D.L."/>
        </authorList>
    </citation>
    <scope>NUCLEOTIDE SEQUENCE [LARGE SCALE GENOMIC DNA]</scope>
    <source>
        <strain evidence="10">UAMH 10579</strain>
    </source>
</reference>
<dbReference type="CDD" id="cd12148">
    <property type="entry name" value="fungal_TF_MHR"/>
    <property type="match status" value="1"/>
</dbReference>